<dbReference type="Pfam" id="PF02687">
    <property type="entry name" value="FtsX"/>
    <property type="match status" value="1"/>
</dbReference>
<evidence type="ECO:0000313" key="11">
    <source>
        <dbReference type="Proteomes" id="UP001240236"/>
    </source>
</evidence>
<reference evidence="10 11" key="1">
    <citation type="submission" date="2023-07" db="EMBL/GenBank/DDBJ databases">
        <title>Sequencing the genomes of 1000 actinobacteria strains.</title>
        <authorList>
            <person name="Klenk H.-P."/>
        </authorList>
    </citation>
    <scope>NUCLEOTIDE SEQUENCE [LARGE SCALE GENOMIC DNA]</scope>
    <source>
        <strain evidence="10 11">DSM 44709</strain>
    </source>
</reference>
<feature type="domain" description="ABC3 transporter permease C-terminal" evidence="8">
    <location>
        <begin position="284"/>
        <end position="397"/>
    </location>
</feature>
<feature type="transmembrane region" description="Helical" evidence="7">
    <location>
        <begin position="29"/>
        <end position="49"/>
    </location>
</feature>
<keyword evidence="2" id="KW-1003">Cell membrane</keyword>
<protein>
    <submittedName>
        <fullName evidence="10">ABC transport system permease protein</fullName>
    </submittedName>
</protein>
<accession>A0AAE4B434</accession>
<feature type="domain" description="MacB-like periplasmic core" evidence="9">
    <location>
        <begin position="27"/>
        <end position="241"/>
    </location>
</feature>
<evidence type="ECO:0000256" key="2">
    <source>
        <dbReference type="ARBA" id="ARBA00022475"/>
    </source>
</evidence>
<gene>
    <name evidence="10" type="ORF">J2S42_007577</name>
</gene>
<dbReference type="GO" id="GO:0022857">
    <property type="term" value="F:transmembrane transporter activity"/>
    <property type="evidence" value="ECO:0007669"/>
    <property type="project" value="TreeGrafter"/>
</dbReference>
<feature type="transmembrane region" description="Helical" evidence="7">
    <location>
        <begin position="335"/>
        <end position="358"/>
    </location>
</feature>
<evidence type="ECO:0000256" key="5">
    <source>
        <dbReference type="ARBA" id="ARBA00023136"/>
    </source>
</evidence>
<keyword evidence="3 7" id="KW-0812">Transmembrane</keyword>
<evidence type="ECO:0000256" key="1">
    <source>
        <dbReference type="ARBA" id="ARBA00004651"/>
    </source>
</evidence>
<organism evidence="10 11">
    <name type="scientific">Catenuloplanes indicus</name>
    <dbReference type="NCBI Taxonomy" id="137267"/>
    <lineage>
        <taxon>Bacteria</taxon>
        <taxon>Bacillati</taxon>
        <taxon>Actinomycetota</taxon>
        <taxon>Actinomycetes</taxon>
        <taxon>Micromonosporales</taxon>
        <taxon>Micromonosporaceae</taxon>
        <taxon>Catenuloplanes</taxon>
    </lineage>
</organism>
<dbReference type="Proteomes" id="UP001240236">
    <property type="component" value="Unassembled WGS sequence"/>
</dbReference>
<keyword evidence="11" id="KW-1185">Reference proteome</keyword>
<name>A0AAE4B434_9ACTN</name>
<dbReference type="Pfam" id="PF12704">
    <property type="entry name" value="MacB_PCD"/>
    <property type="match status" value="1"/>
</dbReference>
<evidence type="ECO:0000259" key="8">
    <source>
        <dbReference type="Pfam" id="PF02687"/>
    </source>
</evidence>
<evidence type="ECO:0000256" key="3">
    <source>
        <dbReference type="ARBA" id="ARBA00022692"/>
    </source>
</evidence>
<dbReference type="EMBL" id="JAUSUZ010000001">
    <property type="protein sequence ID" value="MDQ0370908.1"/>
    <property type="molecule type" value="Genomic_DNA"/>
</dbReference>
<dbReference type="InterPro" id="IPR050250">
    <property type="entry name" value="Macrolide_Exporter_MacB"/>
</dbReference>
<dbReference type="GO" id="GO:0005886">
    <property type="term" value="C:plasma membrane"/>
    <property type="evidence" value="ECO:0007669"/>
    <property type="project" value="UniProtKB-SubCell"/>
</dbReference>
<dbReference type="InterPro" id="IPR025857">
    <property type="entry name" value="MacB_PCD"/>
</dbReference>
<comment type="similarity">
    <text evidence="6">Belongs to the ABC-4 integral membrane protein family.</text>
</comment>
<dbReference type="PANTHER" id="PTHR30572:SF4">
    <property type="entry name" value="ABC TRANSPORTER PERMEASE YTRF"/>
    <property type="match status" value="1"/>
</dbReference>
<evidence type="ECO:0000256" key="4">
    <source>
        <dbReference type="ARBA" id="ARBA00022989"/>
    </source>
</evidence>
<proteinExistence type="inferred from homology"/>
<keyword evidence="4 7" id="KW-1133">Transmembrane helix</keyword>
<dbReference type="InterPro" id="IPR003838">
    <property type="entry name" value="ABC3_permease_C"/>
</dbReference>
<evidence type="ECO:0000256" key="6">
    <source>
        <dbReference type="ARBA" id="ARBA00038076"/>
    </source>
</evidence>
<evidence type="ECO:0000259" key="9">
    <source>
        <dbReference type="Pfam" id="PF12704"/>
    </source>
</evidence>
<evidence type="ECO:0000256" key="7">
    <source>
        <dbReference type="SAM" id="Phobius"/>
    </source>
</evidence>
<dbReference type="PANTHER" id="PTHR30572">
    <property type="entry name" value="MEMBRANE COMPONENT OF TRANSPORTER-RELATED"/>
    <property type="match status" value="1"/>
</dbReference>
<feature type="transmembrane region" description="Helical" evidence="7">
    <location>
        <begin position="364"/>
        <end position="387"/>
    </location>
</feature>
<comment type="caution">
    <text evidence="10">The sequence shown here is derived from an EMBL/GenBank/DDBJ whole genome shotgun (WGS) entry which is preliminary data.</text>
</comment>
<comment type="subcellular location">
    <subcellularLocation>
        <location evidence="1">Cell membrane</location>
        <topology evidence="1">Multi-pass membrane protein</topology>
    </subcellularLocation>
</comment>
<sequence length="403" mass="41149">MTDRSRLAVPDLFGEALAGMLQRPGRSTLTALGTVLGIAAFVAVLGLTATAGGQIDRRFTELAVTEVTVKDAGGADPLDTAFSFPDDATARAAAIAGVSAAGLHWTVPLRTPAIAAVPGTPGRAGQGLGLVAAEPSALTAMRPALRLGRLFDAFHDRRGERVAVLGAAAAARLGVTRLDGHPAVFVDDVPYTVLGVIDDLQRRADLLLSVIIPAGTAMKAYGPPTDPRAEMIVETRPGAAAVVAGQLPVALRPDAPERFTVLAPPDPQSLRGGISSDLDTLFLLLATVCLVIGAVGIANTTLVAVLERTGEIGLRRALGARPVHIAGQFLAESTALGLLGGLVGGSIGVAVVVLTALARDWTAVLAPWTVAITPAAGALIGLLAGLYPALRAARIEPVEALRR</sequence>
<feature type="transmembrane region" description="Helical" evidence="7">
    <location>
        <begin position="281"/>
        <end position="306"/>
    </location>
</feature>
<dbReference type="AlphaFoldDB" id="A0AAE4B434"/>
<dbReference type="RefSeq" id="WP_307247254.1">
    <property type="nucleotide sequence ID" value="NZ_JAUSUZ010000001.1"/>
</dbReference>
<keyword evidence="5 7" id="KW-0472">Membrane</keyword>
<evidence type="ECO:0000313" key="10">
    <source>
        <dbReference type="EMBL" id="MDQ0370908.1"/>
    </source>
</evidence>